<dbReference type="SUPFAM" id="SSF52540">
    <property type="entry name" value="P-loop containing nucleoside triphosphate hydrolases"/>
    <property type="match status" value="1"/>
</dbReference>
<comment type="subcellular location">
    <subcellularLocation>
        <location evidence="1">Nucleus</location>
    </subcellularLocation>
</comment>
<dbReference type="PROSITE" id="PS51188">
    <property type="entry name" value="ZF_CR"/>
    <property type="match status" value="1"/>
</dbReference>
<dbReference type="EC" id="3.6.4.12" evidence="17"/>
<keyword evidence="14" id="KW-0449">Lipoprotein</keyword>
<dbReference type="SUPFAM" id="SSF57938">
    <property type="entry name" value="DnaJ/Hsp40 cysteine-rich domain"/>
    <property type="match status" value="1"/>
</dbReference>
<keyword evidence="5" id="KW-0677">Repeat</keyword>
<keyword evidence="9 17" id="KW-0347">Helicase</keyword>
<evidence type="ECO:0000256" key="16">
    <source>
        <dbReference type="PROSITE-ProRule" id="PRU00546"/>
    </source>
</evidence>
<dbReference type="InterPro" id="IPR036410">
    <property type="entry name" value="HSP_DnaJ_Cys-rich_dom_sf"/>
</dbReference>
<evidence type="ECO:0000256" key="4">
    <source>
        <dbReference type="ARBA" id="ARBA00022723"/>
    </source>
</evidence>
<dbReference type="SMART" id="SM00271">
    <property type="entry name" value="DnaJ"/>
    <property type="match status" value="1"/>
</dbReference>
<evidence type="ECO:0000256" key="3">
    <source>
        <dbReference type="ARBA" id="ARBA00022481"/>
    </source>
</evidence>
<dbReference type="Pfam" id="PF00684">
    <property type="entry name" value="DnaJ_CXXCXGXG"/>
    <property type="match status" value="1"/>
</dbReference>
<dbReference type="InterPro" id="IPR036869">
    <property type="entry name" value="J_dom_sf"/>
</dbReference>
<evidence type="ECO:0000259" key="18">
    <source>
        <dbReference type="PROSITE" id="PS50076"/>
    </source>
</evidence>
<reference evidence="20 21" key="1">
    <citation type="journal article" date="2021" name="Elife">
        <title>Chloroplast acquisition without the gene transfer in kleptoplastic sea slugs, Plakobranchus ocellatus.</title>
        <authorList>
            <person name="Maeda T."/>
            <person name="Takahashi S."/>
            <person name="Yoshida T."/>
            <person name="Shimamura S."/>
            <person name="Takaki Y."/>
            <person name="Nagai Y."/>
            <person name="Toyoda A."/>
            <person name="Suzuki Y."/>
            <person name="Arimoto A."/>
            <person name="Ishii H."/>
            <person name="Satoh N."/>
            <person name="Nishiyama T."/>
            <person name="Hasebe M."/>
            <person name="Maruyama T."/>
            <person name="Minagawa J."/>
            <person name="Obokata J."/>
            <person name="Shigenobu S."/>
        </authorList>
    </citation>
    <scope>NUCLEOTIDE SEQUENCE [LARGE SCALE GENOMIC DNA]</scope>
</reference>
<evidence type="ECO:0000256" key="10">
    <source>
        <dbReference type="ARBA" id="ARBA00022833"/>
    </source>
</evidence>
<comment type="caution">
    <text evidence="20">The sequence shown here is derived from an EMBL/GenBank/DDBJ whole genome shotgun (WGS) entry which is preliminary data.</text>
</comment>
<keyword evidence="17" id="KW-0805">Transcription regulation</keyword>
<evidence type="ECO:0000256" key="14">
    <source>
        <dbReference type="ARBA" id="ARBA00023288"/>
    </source>
</evidence>
<keyword evidence="15" id="KW-0636">Prenylation</keyword>
<keyword evidence="10 16" id="KW-0862">Zinc</keyword>
<dbReference type="CDD" id="cd06257">
    <property type="entry name" value="DnaJ"/>
    <property type="match status" value="1"/>
</dbReference>
<dbReference type="AlphaFoldDB" id="A0AAV4GSD3"/>
<dbReference type="PANTHER" id="PTHR11093">
    <property type="entry name" value="RUVB-RELATED REPTIN AND PONTIN"/>
    <property type="match status" value="1"/>
</dbReference>
<evidence type="ECO:0000256" key="13">
    <source>
        <dbReference type="ARBA" id="ARBA00023242"/>
    </source>
</evidence>
<keyword evidence="4 16" id="KW-0479">Metal-binding</keyword>
<dbReference type="Pfam" id="PF06068">
    <property type="entry name" value="TIP49"/>
    <property type="match status" value="1"/>
</dbReference>
<evidence type="ECO:0000256" key="15">
    <source>
        <dbReference type="ARBA" id="ARBA00023289"/>
    </source>
</evidence>
<keyword evidence="8 17" id="KW-0378">Hydrolase</keyword>
<dbReference type="CDD" id="cd10719">
    <property type="entry name" value="DnaJ_zf"/>
    <property type="match status" value="1"/>
</dbReference>
<name>A0AAV4GSD3_9GAST</name>
<dbReference type="PROSITE" id="PS50076">
    <property type="entry name" value="DNAJ_2"/>
    <property type="match status" value="1"/>
</dbReference>
<keyword evidence="6 17" id="KW-0547">Nucleotide-binding</keyword>
<evidence type="ECO:0000256" key="11">
    <source>
        <dbReference type="ARBA" id="ARBA00022840"/>
    </source>
</evidence>
<proteinExistence type="inferred from homology"/>
<evidence type="ECO:0000256" key="9">
    <source>
        <dbReference type="ARBA" id="ARBA00022806"/>
    </source>
</evidence>
<keyword evidence="17" id="KW-0804">Transcription</keyword>
<sequence>MADNRLYEVLGVTRNASDAELKKAYRKLAKEFHPDKNPTAGDKFKEISFAYETLSNPEKREVYDRHGLEGLKEGGGGGGFGNGGMFEDLFSGFFGFPGMSGMGGSRSRRRGEDTVHPLRVSLEDLYNGKTSKLQLSKTVVCKKCQGLGGKSGASQRCKKCNGRGVQVQLRQIGPGMVQQLQSICSECHGEGFPAQDVQHLQTHVIAELPTHKLRKEINKVVNKYIDQGIAELVPGVLFVDEVHMLDIECFTYLHRALESTIAPIVIFATNRGKCVIKGTEDIVAPHGMPLDLLDRILIIRTLPYSQEEMAQILKIRAQTENIQVDDESLTLLAALGVKSTLRYAIQVLTPANIMSRINGKDGVTKEEVEEVSDMFFDAKSSAKILAEQEDKYMK</sequence>
<keyword evidence="12" id="KW-0143">Chaperone</keyword>
<dbReference type="FunFam" id="2.10.230.10:FF:000001">
    <property type="entry name" value="DnaJ subfamily A member 2"/>
    <property type="match status" value="1"/>
</dbReference>
<dbReference type="InterPro" id="IPR001305">
    <property type="entry name" value="HSP_DnaJ_Cys-rich_dom"/>
</dbReference>
<dbReference type="FunFam" id="1.10.8.60:FF:000010">
    <property type="entry name" value="RuvB-like helicase"/>
    <property type="match status" value="1"/>
</dbReference>
<dbReference type="InterPro" id="IPR010339">
    <property type="entry name" value="TIP49_P-loop"/>
</dbReference>
<dbReference type="Pfam" id="PF00226">
    <property type="entry name" value="DnaJ"/>
    <property type="match status" value="1"/>
</dbReference>
<evidence type="ECO:0000256" key="1">
    <source>
        <dbReference type="ARBA" id="ARBA00004123"/>
    </source>
</evidence>
<gene>
    <name evidence="20" type="ORF">ElyMa_004261400</name>
</gene>
<dbReference type="GO" id="GO:0006457">
    <property type="term" value="P:protein folding"/>
    <property type="evidence" value="ECO:0007669"/>
    <property type="project" value="InterPro"/>
</dbReference>
<dbReference type="InterPro" id="IPR001623">
    <property type="entry name" value="DnaJ_domain"/>
</dbReference>
<evidence type="ECO:0000256" key="7">
    <source>
        <dbReference type="ARBA" id="ARBA00022771"/>
    </source>
</evidence>
<dbReference type="Gene3D" id="1.10.8.60">
    <property type="match status" value="1"/>
</dbReference>
<dbReference type="InterPro" id="IPR018253">
    <property type="entry name" value="DnaJ_domain_CS"/>
</dbReference>
<dbReference type="Pfam" id="PF17856">
    <property type="entry name" value="TIP49_C"/>
    <property type="match status" value="1"/>
</dbReference>
<dbReference type="Gene3D" id="2.10.230.10">
    <property type="entry name" value="Heat shock protein DnaJ, cysteine-rich domain"/>
    <property type="match status" value="1"/>
</dbReference>
<dbReference type="InterPro" id="IPR041048">
    <property type="entry name" value="RuvB-like_C"/>
</dbReference>
<evidence type="ECO:0000256" key="8">
    <source>
        <dbReference type="ARBA" id="ARBA00022801"/>
    </source>
</evidence>
<dbReference type="GO" id="GO:0051082">
    <property type="term" value="F:unfolded protein binding"/>
    <property type="evidence" value="ECO:0007669"/>
    <property type="project" value="InterPro"/>
</dbReference>
<keyword evidence="7 16" id="KW-0863">Zinc-finger</keyword>
<feature type="domain" description="J" evidence="18">
    <location>
        <begin position="5"/>
        <end position="67"/>
    </location>
</feature>
<accession>A0AAV4GSD3</accession>
<dbReference type="Gene3D" id="1.10.287.110">
    <property type="entry name" value="DnaJ domain"/>
    <property type="match status" value="1"/>
</dbReference>
<evidence type="ECO:0000256" key="12">
    <source>
        <dbReference type="ARBA" id="ARBA00023186"/>
    </source>
</evidence>
<dbReference type="SUPFAM" id="SSF49493">
    <property type="entry name" value="HSP40/DnaJ peptide-binding domain"/>
    <property type="match status" value="1"/>
</dbReference>
<evidence type="ECO:0000256" key="17">
    <source>
        <dbReference type="RuleBase" id="RU363048"/>
    </source>
</evidence>
<comment type="similarity">
    <text evidence="2 17">Belongs to the RuvB family.</text>
</comment>
<dbReference type="GO" id="GO:0031072">
    <property type="term" value="F:heat shock protein binding"/>
    <property type="evidence" value="ECO:0007669"/>
    <property type="project" value="InterPro"/>
</dbReference>
<evidence type="ECO:0000256" key="2">
    <source>
        <dbReference type="ARBA" id="ARBA00007519"/>
    </source>
</evidence>
<dbReference type="InterPro" id="IPR008971">
    <property type="entry name" value="HSP40/DnaJ_pept-bd"/>
</dbReference>
<dbReference type="SUPFAM" id="SSF46565">
    <property type="entry name" value="Chaperone J-domain"/>
    <property type="match status" value="1"/>
</dbReference>
<evidence type="ECO:0000256" key="6">
    <source>
        <dbReference type="ARBA" id="ARBA00022741"/>
    </source>
</evidence>
<dbReference type="InterPro" id="IPR027238">
    <property type="entry name" value="RuvB-like"/>
</dbReference>
<protein>
    <recommendedName>
        <fullName evidence="17">RuvB-like helicase</fullName>
        <ecNumber evidence="17">3.6.4.12</ecNumber>
    </recommendedName>
</protein>
<evidence type="ECO:0000313" key="21">
    <source>
        <dbReference type="Proteomes" id="UP000762676"/>
    </source>
</evidence>
<feature type="zinc finger region" description="CR-type" evidence="16">
    <location>
        <begin position="128"/>
        <end position="217"/>
    </location>
</feature>
<comment type="catalytic activity">
    <reaction evidence="17">
        <text>ATP + H2O = ADP + phosphate + H(+)</text>
        <dbReference type="Rhea" id="RHEA:13065"/>
        <dbReference type="ChEBI" id="CHEBI:15377"/>
        <dbReference type="ChEBI" id="CHEBI:15378"/>
        <dbReference type="ChEBI" id="CHEBI:30616"/>
        <dbReference type="ChEBI" id="CHEBI:43474"/>
        <dbReference type="ChEBI" id="CHEBI:456216"/>
        <dbReference type="EC" id="3.6.4.12"/>
    </reaction>
</comment>
<dbReference type="GO" id="GO:0016787">
    <property type="term" value="F:hydrolase activity"/>
    <property type="evidence" value="ECO:0007669"/>
    <property type="project" value="UniProtKB-KW"/>
</dbReference>
<dbReference type="EMBL" id="BMAT01008585">
    <property type="protein sequence ID" value="GFR88782.1"/>
    <property type="molecule type" value="Genomic_DNA"/>
</dbReference>
<dbReference type="Gene3D" id="3.40.50.300">
    <property type="entry name" value="P-loop containing nucleotide triphosphate hydrolases"/>
    <property type="match status" value="1"/>
</dbReference>
<organism evidence="20 21">
    <name type="scientific">Elysia marginata</name>
    <dbReference type="NCBI Taxonomy" id="1093978"/>
    <lineage>
        <taxon>Eukaryota</taxon>
        <taxon>Metazoa</taxon>
        <taxon>Spiralia</taxon>
        <taxon>Lophotrochozoa</taxon>
        <taxon>Mollusca</taxon>
        <taxon>Gastropoda</taxon>
        <taxon>Heterobranchia</taxon>
        <taxon>Euthyneura</taxon>
        <taxon>Panpulmonata</taxon>
        <taxon>Sacoglossa</taxon>
        <taxon>Placobranchoidea</taxon>
        <taxon>Plakobranchidae</taxon>
        <taxon>Elysia</taxon>
    </lineage>
</organism>
<dbReference type="PRINTS" id="PR00625">
    <property type="entry name" value="JDOMAIN"/>
</dbReference>
<keyword evidence="21" id="KW-1185">Reference proteome</keyword>
<dbReference type="GO" id="GO:0005524">
    <property type="term" value="F:ATP binding"/>
    <property type="evidence" value="ECO:0007669"/>
    <property type="project" value="UniProtKB-KW"/>
</dbReference>
<evidence type="ECO:0000313" key="20">
    <source>
        <dbReference type="EMBL" id="GFR88782.1"/>
    </source>
</evidence>
<evidence type="ECO:0000259" key="19">
    <source>
        <dbReference type="PROSITE" id="PS51188"/>
    </source>
</evidence>
<evidence type="ECO:0000256" key="5">
    <source>
        <dbReference type="ARBA" id="ARBA00022737"/>
    </source>
</evidence>
<dbReference type="InterPro" id="IPR027417">
    <property type="entry name" value="P-loop_NTPase"/>
</dbReference>
<dbReference type="GO" id="GO:0008270">
    <property type="term" value="F:zinc ion binding"/>
    <property type="evidence" value="ECO:0007669"/>
    <property type="project" value="UniProtKB-KW"/>
</dbReference>
<feature type="domain" description="CR-type" evidence="19">
    <location>
        <begin position="128"/>
        <end position="217"/>
    </location>
</feature>
<keyword evidence="13 17" id="KW-0539">Nucleus</keyword>
<dbReference type="FunFam" id="1.10.287.110:FF:000016">
    <property type="entry name" value="DnaJ (Hsp40) homolog, subfamily A, member 2"/>
    <property type="match status" value="1"/>
</dbReference>
<dbReference type="GO" id="GO:0005634">
    <property type="term" value="C:nucleus"/>
    <property type="evidence" value="ECO:0007669"/>
    <property type="project" value="UniProtKB-SubCell"/>
</dbReference>
<dbReference type="PROSITE" id="PS00636">
    <property type="entry name" value="DNAJ_1"/>
    <property type="match status" value="1"/>
</dbReference>
<keyword evidence="3" id="KW-0488">Methylation</keyword>
<keyword evidence="11 17" id="KW-0067">ATP-binding</keyword>
<dbReference type="GO" id="GO:0003678">
    <property type="term" value="F:DNA helicase activity"/>
    <property type="evidence" value="ECO:0007669"/>
    <property type="project" value="UniProtKB-EC"/>
</dbReference>
<dbReference type="Proteomes" id="UP000762676">
    <property type="component" value="Unassembled WGS sequence"/>
</dbReference>